<comment type="caution">
    <text evidence="6">The sequence shown here is derived from an EMBL/GenBank/DDBJ whole genome shotgun (WGS) entry which is preliminary data.</text>
</comment>
<protein>
    <submittedName>
        <fullName evidence="6">LacI family transcriptional regulator</fullName>
    </submittedName>
</protein>
<dbReference type="Gene3D" id="1.10.260.40">
    <property type="entry name" value="lambda repressor-like DNA-binding domains"/>
    <property type="match status" value="1"/>
</dbReference>
<dbReference type="SUPFAM" id="SSF47413">
    <property type="entry name" value="lambda repressor-like DNA-binding domains"/>
    <property type="match status" value="1"/>
</dbReference>
<evidence type="ECO:0000313" key="6">
    <source>
        <dbReference type="EMBL" id="RDI24109.1"/>
    </source>
</evidence>
<dbReference type="SUPFAM" id="SSF53822">
    <property type="entry name" value="Periplasmic binding protein-like I"/>
    <property type="match status" value="1"/>
</dbReference>
<accession>A0A370FE39</accession>
<dbReference type="AlphaFoldDB" id="A0A370FE39"/>
<keyword evidence="2" id="KW-0238">DNA-binding</keyword>
<dbReference type="OrthoDB" id="8770688at2"/>
<dbReference type="InterPro" id="IPR010982">
    <property type="entry name" value="Lambda_DNA-bd_dom_sf"/>
</dbReference>
<organism evidence="6 7">
    <name type="scientific">Pseudacidovorax intermedius</name>
    <dbReference type="NCBI Taxonomy" id="433924"/>
    <lineage>
        <taxon>Bacteria</taxon>
        <taxon>Pseudomonadati</taxon>
        <taxon>Pseudomonadota</taxon>
        <taxon>Betaproteobacteria</taxon>
        <taxon>Burkholderiales</taxon>
        <taxon>Comamonadaceae</taxon>
        <taxon>Pseudacidovorax</taxon>
    </lineage>
</organism>
<keyword evidence="7" id="KW-1185">Reference proteome</keyword>
<dbReference type="GO" id="GO:0000976">
    <property type="term" value="F:transcription cis-regulatory region binding"/>
    <property type="evidence" value="ECO:0007669"/>
    <property type="project" value="TreeGrafter"/>
</dbReference>
<dbReference type="RefSeq" id="WP_114803144.1">
    <property type="nucleotide sequence ID" value="NZ_QQAV01000005.1"/>
</dbReference>
<dbReference type="InterPro" id="IPR000843">
    <property type="entry name" value="HTH_LacI"/>
</dbReference>
<dbReference type="CDD" id="cd01392">
    <property type="entry name" value="HTH_LacI"/>
    <property type="match status" value="1"/>
</dbReference>
<dbReference type="SMART" id="SM00354">
    <property type="entry name" value="HTH_LACI"/>
    <property type="match status" value="1"/>
</dbReference>
<evidence type="ECO:0000256" key="2">
    <source>
        <dbReference type="ARBA" id="ARBA00023125"/>
    </source>
</evidence>
<dbReference type="STRING" id="433924.NS331_15485"/>
<dbReference type="EMBL" id="QQAV01000005">
    <property type="protein sequence ID" value="RDI24109.1"/>
    <property type="molecule type" value="Genomic_DNA"/>
</dbReference>
<dbReference type="Pfam" id="PF00356">
    <property type="entry name" value="LacI"/>
    <property type="match status" value="1"/>
</dbReference>
<dbReference type="PANTHER" id="PTHR30146">
    <property type="entry name" value="LACI-RELATED TRANSCRIPTIONAL REPRESSOR"/>
    <property type="match status" value="1"/>
</dbReference>
<dbReference type="Pfam" id="PF13377">
    <property type="entry name" value="Peripla_BP_3"/>
    <property type="match status" value="1"/>
</dbReference>
<feature type="region of interest" description="Disordered" evidence="4">
    <location>
        <begin position="1"/>
        <end position="22"/>
    </location>
</feature>
<feature type="compositionally biased region" description="Low complexity" evidence="4">
    <location>
        <begin position="1"/>
        <end position="14"/>
    </location>
</feature>
<dbReference type="Gene3D" id="3.40.50.2300">
    <property type="match status" value="2"/>
</dbReference>
<dbReference type="GO" id="GO:0003700">
    <property type="term" value="F:DNA-binding transcription factor activity"/>
    <property type="evidence" value="ECO:0007669"/>
    <property type="project" value="TreeGrafter"/>
</dbReference>
<evidence type="ECO:0000256" key="3">
    <source>
        <dbReference type="ARBA" id="ARBA00023163"/>
    </source>
</evidence>
<evidence type="ECO:0000259" key="5">
    <source>
        <dbReference type="PROSITE" id="PS50932"/>
    </source>
</evidence>
<evidence type="ECO:0000256" key="1">
    <source>
        <dbReference type="ARBA" id="ARBA00023015"/>
    </source>
</evidence>
<dbReference type="Proteomes" id="UP000255265">
    <property type="component" value="Unassembled WGS sequence"/>
</dbReference>
<dbReference type="PROSITE" id="PS50932">
    <property type="entry name" value="HTH_LACI_2"/>
    <property type="match status" value="1"/>
</dbReference>
<dbReference type="PANTHER" id="PTHR30146:SF33">
    <property type="entry name" value="TRANSCRIPTIONAL REGULATOR"/>
    <property type="match status" value="1"/>
</dbReference>
<keyword evidence="3" id="KW-0804">Transcription</keyword>
<proteinExistence type="predicted"/>
<name>A0A370FE39_9BURK</name>
<keyword evidence="1" id="KW-0805">Transcription regulation</keyword>
<dbReference type="CDD" id="cd01575">
    <property type="entry name" value="PBP1_GntR"/>
    <property type="match status" value="1"/>
</dbReference>
<evidence type="ECO:0000256" key="4">
    <source>
        <dbReference type="SAM" id="MobiDB-lite"/>
    </source>
</evidence>
<gene>
    <name evidence="6" type="ORF">DFR41_10524</name>
</gene>
<feature type="domain" description="HTH lacI-type" evidence="5">
    <location>
        <begin position="24"/>
        <end position="77"/>
    </location>
</feature>
<dbReference type="InterPro" id="IPR028082">
    <property type="entry name" value="Peripla_BP_I"/>
</dbReference>
<reference evidence="6 7" key="1">
    <citation type="submission" date="2018-07" db="EMBL/GenBank/DDBJ databases">
        <title>Genomic Encyclopedia of Type Strains, Phase IV (KMG-IV): sequencing the most valuable type-strain genomes for metagenomic binning, comparative biology and taxonomic classification.</title>
        <authorList>
            <person name="Goeker M."/>
        </authorList>
    </citation>
    <scope>NUCLEOTIDE SEQUENCE [LARGE SCALE GENOMIC DNA]</scope>
    <source>
        <strain evidence="6 7">DSM 21352</strain>
    </source>
</reference>
<dbReference type="InterPro" id="IPR046335">
    <property type="entry name" value="LacI/GalR-like_sensor"/>
</dbReference>
<sequence length="359" mass="37863">MKPASSSSSSSASRAPRRKAGTHTIHDVAALAGVSAITVSRYFNAPEKVSAAARERLKEIVDRLGYVPSQMAGGLASGRGRVVCAVMQNIASSTFADLVNGMTDELKASGLQLLLANAQYSRELEESAIRTFAGWHPSALILTRDDHTPAAEAMLQALHIPVVEAWGLVEGRPFHQVGFPHPEAGVQLAEHFLAQGATRIRFVLPRASQDFRAEQRAAGYRQAMQAAGLPPDVAVAEVDDDYEAGARAMAAHAAQAPAARPQALVFANDNMAAGAILEAPSLGLALPRHAAIAGFGDAPISVRLRPALTTLRPARYEIGQQAARRVLGLLAGARNEAAAATRTLVPCTLVVRDSSRVGR</sequence>
<evidence type="ECO:0000313" key="7">
    <source>
        <dbReference type="Proteomes" id="UP000255265"/>
    </source>
</evidence>